<organism evidence="2 3">
    <name type="scientific">Lasiosphaeria ovina</name>
    <dbReference type="NCBI Taxonomy" id="92902"/>
    <lineage>
        <taxon>Eukaryota</taxon>
        <taxon>Fungi</taxon>
        <taxon>Dikarya</taxon>
        <taxon>Ascomycota</taxon>
        <taxon>Pezizomycotina</taxon>
        <taxon>Sordariomycetes</taxon>
        <taxon>Sordariomycetidae</taxon>
        <taxon>Sordariales</taxon>
        <taxon>Lasiosphaeriaceae</taxon>
        <taxon>Lasiosphaeria</taxon>
    </lineage>
</organism>
<dbReference type="Proteomes" id="UP001287356">
    <property type="component" value="Unassembled WGS sequence"/>
</dbReference>
<evidence type="ECO:0000256" key="1">
    <source>
        <dbReference type="SAM" id="SignalP"/>
    </source>
</evidence>
<keyword evidence="3" id="KW-1185">Reference proteome</keyword>
<dbReference type="AlphaFoldDB" id="A0AAE0K4L8"/>
<gene>
    <name evidence="2" type="ORF">B0T24DRAFT_632416</name>
</gene>
<evidence type="ECO:0000313" key="3">
    <source>
        <dbReference type="Proteomes" id="UP001287356"/>
    </source>
</evidence>
<evidence type="ECO:0000313" key="2">
    <source>
        <dbReference type="EMBL" id="KAK3369346.1"/>
    </source>
</evidence>
<comment type="caution">
    <text evidence="2">The sequence shown here is derived from an EMBL/GenBank/DDBJ whole genome shotgun (WGS) entry which is preliminary data.</text>
</comment>
<name>A0AAE0K4L8_9PEZI</name>
<sequence length="79" mass="8367">MRFGLYQAISLLSLLASVSARQVPLTQHDPSAAVVNGAPLKVGTSGDDVHVSIFKPSHNGTRLTSPGPRVQAHRRLLAV</sequence>
<protein>
    <submittedName>
        <fullName evidence="2">Uncharacterized protein</fullName>
    </submittedName>
</protein>
<accession>A0AAE0K4L8</accession>
<feature type="signal peptide" evidence="1">
    <location>
        <begin position="1"/>
        <end position="20"/>
    </location>
</feature>
<dbReference type="EMBL" id="JAULSN010000006">
    <property type="protein sequence ID" value="KAK3369346.1"/>
    <property type="molecule type" value="Genomic_DNA"/>
</dbReference>
<feature type="chain" id="PRO_5042067895" evidence="1">
    <location>
        <begin position="21"/>
        <end position="79"/>
    </location>
</feature>
<keyword evidence="1" id="KW-0732">Signal</keyword>
<proteinExistence type="predicted"/>
<reference evidence="2" key="1">
    <citation type="journal article" date="2023" name="Mol. Phylogenet. Evol.">
        <title>Genome-scale phylogeny and comparative genomics of the fungal order Sordariales.</title>
        <authorList>
            <person name="Hensen N."/>
            <person name="Bonometti L."/>
            <person name="Westerberg I."/>
            <person name="Brannstrom I.O."/>
            <person name="Guillou S."/>
            <person name="Cros-Aarteil S."/>
            <person name="Calhoun S."/>
            <person name="Haridas S."/>
            <person name="Kuo A."/>
            <person name="Mondo S."/>
            <person name="Pangilinan J."/>
            <person name="Riley R."/>
            <person name="LaButti K."/>
            <person name="Andreopoulos B."/>
            <person name="Lipzen A."/>
            <person name="Chen C."/>
            <person name="Yan M."/>
            <person name="Daum C."/>
            <person name="Ng V."/>
            <person name="Clum A."/>
            <person name="Steindorff A."/>
            <person name="Ohm R.A."/>
            <person name="Martin F."/>
            <person name="Silar P."/>
            <person name="Natvig D.O."/>
            <person name="Lalanne C."/>
            <person name="Gautier V."/>
            <person name="Ament-Velasquez S.L."/>
            <person name="Kruys A."/>
            <person name="Hutchinson M.I."/>
            <person name="Powell A.J."/>
            <person name="Barry K."/>
            <person name="Miller A.N."/>
            <person name="Grigoriev I.V."/>
            <person name="Debuchy R."/>
            <person name="Gladieux P."/>
            <person name="Hiltunen Thoren M."/>
            <person name="Johannesson H."/>
        </authorList>
    </citation>
    <scope>NUCLEOTIDE SEQUENCE</scope>
    <source>
        <strain evidence="2">CBS 958.72</strain>
    </source>
</reference>
<reference evidence="2" key="2">
    <citation type="submission" date="2023-06" db="EMBL/GenBank/DDBJ databases">
        <authorList>
            <consortium name="Lawrence Berkeley National Laboratory"/>
            <person name="Haridas S."/>
            <person name="Hensen N."/>
            <person name="Bonometti L."/>
            <person name="Westerberg I."/>
            <person name="Brannstrom I.O."/>
            <person name="Guillou S."/>
            <person name="Cros-Aarteil S."/>
            <person name="Calhoun S."/>
            <person name="Kuo A."/>
            <person name="Mondo S."/>
            <person name="Pangilinan J."/>
            <person name="Riley R."/>
            <person name="Labutti K."/>
            <person name="Andreopoulos B."/>
            <person name="Lipzen A."/>
            <person name="Chen C."/>
            <person name="Yanf M."/>
            <person name="Daum C."/>
            <person name="Ng V."/>
            <person name="Clum A."/>
            <person name="Steindorff A."/>
            <person name="Ohm R."/>
            <person name="Martin F."/>
            <person name="Silar P."/>
            <person name="Natvig D."/>
            <person name="Lalanne C."/>
            <person name="Gautier V."/>
            <person name="Ament-Velasquez S.L."/>
            <person name="Kruys A."/>
            <person name="Hutchinson M.I."/>
            <person name="Powell A.J."/>
            <person name="Barry K."/>
            <person name="Miller A.N."/>
            <person name="Grigoriev I.V."/>
            <person name="Debuchy R."/>
            <person name="Gladieux P."/>
            <person name="Thoren M.H."/>
            <person name="Johannesson H."/>
        </authorList>
    </citation>
    <scope>NUCLEOTIDE SEQUENCE</scope>
    <source>
        <strain evidence="2">CBS 958.72</strain>
    </source>
</reference>